<organismHost>
    <name type="scientific">Twortvirus twort</name>
    <dbReference type="NCBI Taxonomy" id="55510"/>
</organismHost>
<dbReference type="OrthoDB" id="9206at10239"/>
<feature type="domain" description="Gp67 C-terminal" evidence="2">
    <location>
        <begin position="94"/>
        <end position="193"/>
    </location>
</feature>
<dbReference type="InterPro" id="IPR049102">
    <property type="entry name" value="Gp67_N"/>
</dbReference>
<reference evidence="3 4" key="1">
    <citation type="submission" date="2020-03" db="EMBL/GenBank/DDBJ databases">
        <title>Variable regions in the genome of staphylococcal bacteriophage Twort.</title>
        <authorList>
            <person name="Glowacka-Rutkowska A."/>
            <person name="Gawor J."/>
            <person name="Lobocka M."/>
        </authorList>
    </citation>
    <scope>NUCLEOTIDE SEQUENCE [LARGE SCALE GENOMIC DNA]</scope>
</reference>
<evidence type="ECO:0000259" key="2">
    <source>
        <dbReference type="Pfam" id="PF20881"/>
    </source>
</evidence>
<dbReference type="RefSeq" id="YP_238590.1">
    <property type="nucleotide sequence ID" value="NC_007021.1"/>
</dbReference>
<protein>
    <submittedName>
        <fullName evidence="3">Anti-sigma factor</fullName>
    </submittedName>
</protein>
<accession>A0A6H0X5F3</accession>
<dbReference type="Gene3D" id="6.10.140.1800">
    <property type="match status" value="1"/>
</dbReference>
<name>A0A6H0X5F3_BPTWO</name>
<evidence type="ECO:0000259" key="1">
    <source>
        <dbReference type="Pfam" id="PF20880"/>
    </source>
</evidence>
<evidence type="ECO:0000313" key="4">
    <source>
        <dbReference type="Proteomes" id="UP000503318"/>
    </source>
</evidence>
<dbReference type="KEGG" id="vg:5130465"/>
<proteinExistence type="predicted"/>
<evidence type="ECO:0000313" key="3">
    <source>
        <dbReference type="EMBL" id="QIW89133.1"/>
    </source>
</evidence>
<gene>
    <name evidence="3" type="ORF">TwortDSMZ_134</name>
</gene>
<dbReference type="Pfam" id="PF20880">
    <property type="entry name" value="G1_gp67_N"/>
    <property type="match status" value="1"/>
</dbReference>
<organism evidence="3 4">
    <name type="scientific">Staphylococcus phage Twort (strain DSM 17442 / HER 48)</name>
    <name type="common">Bacteriophage Twort</name>
    <dbReference type="NCBI Taxonomy" id="2908167"/>
    <lineage>
        <taxon>Viruses</taxon>
        <taxon>Duplodnaviria</taxon>
        <taxon>Heunggongvirae</taxon>
        <taxon>Uroviricota</taxon>
        <taxon>Caudoviricetes</taxon>
        <taxon>Herelleviridae</taxon>
        <taxon>Twortvirinae</taxon>
        <taxon>Twortvirus</taxon>
        <taxon>Twortvirus twort</taxon>
    </lineage>
</organism>
<dbReference type="EMBL" id="MT151386">
    <property type="protein sequence ID" value="QIW89133.1"/>
    <property type="molecule type" value="Genomic_DNA"/>
</dbReference>
<feature type="domain" description="Gp67 N-terminal" evidence="1">
    <location>
        <begin position="12"/>
        <end position="82"/>
    </location>
</feature>
<dbReference type="Pfam" id="PF20881">
    <property type="entry name" value="G1_gp67_C"/>
    <property type="match status" value="1"/>
</dbReference>
<dbReference type="InterPro" id="IPR049103">
    <property type="entry name" value="Gp67_C"/>
</dbReference>
<dbReference type="Proteomes" id="UP000503318">
    <property type="component" value="Segment"/>
</dbReference>
<sequence>MKLKIKNKFMGVLEVTNSMGVTKLDVPLSNIHEWYPFSNAYSYKYNVKTKDLVLKRLRSSLPVSYGIERASKEYDKDKVCNTVTWINHSVKDSNLHIINKAKSYGLPVITEKYTYEDVDYGFAQLNVIFSELKSLIINRYLEDKDGSFIVKFKRHNPETQYHLAVQDADEVINNTYDELGQMYKMLLLMKKLSKY</sequence>